<evidence type="ECO:0000256" key="2">
    <source>
        <dbReference type="SAM" id="MobiDB-lite"/>
    </source>
</evidence>
<keyword evidence="5" id="KW-1185">Reference proteome</keyword>
<comment type="caution">
    <text evidence="4">The sequence shown here is derived from an EMBL/GenBank/DDBJ whole genome shotgun (WGS) entry which is preliminary data.</text>
</comment>
<evidence type="ECO:0000256" key="1">
    <source>
        <dbReference type="ARBA" id="ARBA00022737"/>
    </source>
</evidence>
<dbReference type="Pfam" id="PF24883">
    <property type="entry name" value="NPHP3_N"/>
    <property type="match status" value="1"/>
</dbReference>
<dbReference type="OrthoDB" id="5967843at2759"/>
<evidence type="ECO:0000259" key="3">
    <source>
        <dbReference type="Pfam" id="PF24883"/>
    </source>
</evidence>
<dbReference type="Gene3D" id="3.40.50.300">
    <property type="entry name" value="P-loop containing nucleotide triphosphate hydrolases"/>
    <property type="match status" value="1"/>
</dbReference>
<dbReference type="SUPFAM" id="SSF52540">
    <property type="entry name" value="P-loop containing nucleoside triphosphate hydrolases"/>
    <property type="match status" value="1"/>
</dbReference>
<dbReference type="InterPro" id="IPR027417">
    <property type="entry name" value="P-loop_NTPase"/>
</dbReference>
<reference evidence="4 5" key="1">
    <citation type="journal article" date="2020" name="ISME J.">
        <title>Uncovering the hidden diversity of litter-decomposition mechanisms in mushroom-forming fungi.</title>
        <authorList>
            <person name="Floudas D."/>
            <person name="Bentzer J."/>
            <person name="Ahren D."/>
            <person name="Johansson T."/>
            <person name="Persson P."/>
            <person name="Tunlid A."/>
        </authorList>
    </citation>
    <scope>NUCLEOTIDE SEQUENCE [LARGE SCALE GENOMIC DNA]</scope>
    <source>
        <strain evidence="4 5">CBS 175.51</strain>
    </source>
</reference>
<keyword evidence="1" id="KW-0677">Repeat</keyword>
<sequence>MSTRSKRSFLRSLFCLSDRELVSDSRPIPSVLVLPAPGRLNVEATPDLPRTTTGPEVTGSPHPPEFLRSHTDICPVPSTSRAPSHSSYSAPNPVPSELRLTSTPQLLPPSPPQISQRFFDNAQGFNLNNFEYHNHSHDPTIAAGWKLLLENTAGNALLTSGARHDPPRCDEDTRKEVINEILGWIQDRTAPHRLLCMTGAAGAGKSALQQTVAESCAKLGIVASCFFFNSTDGTRNNATMVVPTIAYQLGQKHPILRRSITAAVEDDPLIFIQNLRVQIERLIVGPMSRLPPSDFASFPYAIFIDGLDECMQEREQRELLSAIQACLLDDRTPFRIFIASRPELPIFEALRPGGHLCKVAYHLRLSDDYDATEDIRCTLHRRLNDLGERRGLSPNWFSNAEIEIIVAAASGQYVYATTVIRYLSDPRGSPLDRLRTILSWVSGKQKGKGALASLDLLYASILARAKEAYEKADIDQTDFTLILQGYLYIGRTVLPGMRQFDRLLDLEEGTHELIICDLRSLMTVKDEDDARGIQMSGTLTFYHKTFEDFLGSKDRCGDMYIGRKTIEEFVSLRGLRMLNKWDEPTLLTALNDLNSKDWRSLSWLIQTLDALDASPPPDEMVDSFILFAKNSGLEASHSHLVVVDSSGGETRLASNWRSLSNRLLPYIEKKDKKLAAKLTDSKEQWGWIRGRLRW</sequence>
<protein>
    <recommendedName>
        <fullName evidence="3">Nephrocystin 3-like N-terminal domain-containing protein</fullName>
    </recommendedName>
</protein>
<gene>
    <name evidence="4" type="ORF">D9611_012679</name>
</gene>
<name>A0A8H5F0S5_9AGAR</name>
<dbReference type="AlphaFoldDB" id="A0A8H5F0S5"/>
<evidence type="ECO:0000313" key="4">
    <source>
        <dbReference type="EMBL" id="KAF5319063.1"/>
    </source>
</evidence>
<feature type="domain" description="Nephrocystin 3-like N-terminal" evidence="3">
    <location>
        <begin position="181"/>
        <end position="341"/>
    </location>
</feature>
<accession>A0A8H5F0S5</accession>
<dbReference type="PANTHER" id="PTHR10039">
    <property type="entry name" value="AMELOGENIN"/>
    <property type="match status" value="1"/>
</dbReference>
<feature type="region of interest" description="Disordered" evidence="2">
    <location>
        <begin position="43"/>
        <end position="96"/>
    </location>
</feature>
<evidence type="ECO:0000313" key="5">
    <source>
        <dbReference type="Proteomes" id="UP000541558"/>
    </source>
</evidence>
<feature type="compositionally biased region" description="Polar residues" evidence="2">
    <location>
        <begin position="77"/>
        <end position="90"/>
    </location>
</feature>
<dbReference type="EMBL" id="JAACJK010000175">
    <property type="protein sequence ID" value="KAF5319063.1"/>
    <property type="molecule type" value="Genomic_DNA"/>
</dbReference>
<dbReference type="Proteomes" id="UP000541558">
    <property type="component" value="Unassembled WGS sequence"/>
</dbReference>
<dbReference type="PANTHER" id="PTHR10039:SF14">
    <property type="entry name" value="NACHT DOMAIN-CONTAINING PROTEIN"/>
    <property type="match status" value="1"/>
</dbReference>
<proteinExistence type="predicted"/>
<dbReference type="InterPro" id="IPR056884">
    <property type="entry name" value="NPHP3-like_N"/>
</dbReference>
<organism evidence="4 5">
    <name type="scientific">Ephemerocybe angulata</name>
    <dbReference type="NCBI Taxonomy" id="980116"/>
    <lineage>
        <taxon>Eukaryota</taxon>
        <taxon>Fungi</taxon>
        <taxon>Dikarya</taxon>
        <taxon>Basidiomycota</taxon>
        <taxon>Agaricomycotina</taxon>
        <taxon>Agaricomycetes</taxon>
        <taxon>Agaricomycetidae</taxon>
        <taxon>Agaricales</taxon>
        <taxon>Agaricineae</taxon>
        <taxon>Psathyrellaceae</taxon>
        <taxon>Ephemerocybe</taxon>
    </lineage>
</organism>